<evidence type="ECO:0008006" key="5">
    <source>
        <dbReference type="Google" id="ProtNLM"/>
    </source>
</evidence>
<feature type="chain" id="PRO_5031099970" description="DUF3300 domain-containing protein" evidence="2">
    <location>
        <begin position="22"/>
        <end position="470"/>
    </location>
</feature>
<feature type="compositionally biased region" description="Polar residues" evidence="1">
    <location>
        <begin position="258"/>
        <end position="271"/>
    </location>
</feature>
<name>A0A7Y3R7S5_9FLAO</name>
<gene>
    <name evidence="3" type="ORF">HKT18_04345</name>
</gene>
<feature type="compositionally biased region" description="Low complexity" evidence="1">
    <location>
        <begin position="454"/>
        <end position="470"/>
    </location>
</feature>
<keyword evidence="2" id="KW-0732">Signal</keyword>
<evidence type="ECO:0000256" key="2">
    <source>
        <dbReference type="SAM" id="SignalP"/>
    </source>
</evidence>
<feature type="compositionally biased region" description="Low complexity" evidence="1">
    <location>
        <begin position="373"/>
        <end position="385"/>
    </location>
</feature>
<feature type="signal peptide" evidence="2">
    <location>
        <begin position="1"/>
        <end position="21"/>
    </location>
</feature>
<dbReference type="EMBL" id="JABEVX010000002">
    <property type="protein sequence ID" value="NNT71442.1"/>
    <property type="molecule type" value="Genomic_DNA"/>
</dbReference>
<evidence type="ECO:0000256" key="1">
    <source>
        <dbReference type="SAM" id="MobiDB-lite"/>
    </source>
</evidence>
<dbReference type="AlphaFoldDB" id="A0A7Y3R7S5"/>
<reference evidence="3 4" key="1">
    <citation type="submission" date="2020-05" db="EMBL/GenBank/DDBJ databases">
        <title>Draft genome of Flavobacterium sp. IMCC34852.</title>
        <authorList>
            <person name="Song J."/>
            <person name="Cho J.-C."/>
        </authorList>
    </citation>
    <scope>NUCLEOTIDE SEQUENCE [LARGE SCALE GENOMIC DNA]</scope>
    <source>
        <strain evidence="3 4">IMCC34852</strain>
    </source>
</reference>
<evidence type="ECO:0000313" key="4">
    <source>
        <dbReference type="Proteomes" id="UP000536509"/>
    </source>
</evidence>
<proteinExistence type="predicted"/>
<feature type="compositionally biased region" description="Polar residues" evidence="1">
    <location>
        <begin position="326"/>
        <end position="372"/>
    </location>
</feature>
<dbReference type="RefSeq" id="WP_171221656.1">
    <property type="nucleotide sequence ID" value="NZ_CP121446.1"/>
</dbReference>
<comment type="caution">
    <text evidence="3">The sequence shown here is derived from an EMBL/GenBank/DDBJ whole genome shotgun (WGS) entry which is preliminary data.</text>
</comment>
<organism evidence="3 4">
    <name type="scientific">Flavobacterium rivulicola</name>
    <dbReference type="NCBI Taxonomy" id="2732161"/>
    <lineage>
        <taxon>Bacteria</taxon>
        <taxon>Pseudomonadati</taxon>
        <taxon>Bacteroidota</taxon>
        <taxon>Flavobacteriia</taxon>
        <taxon>Flavobacteriales</taxon>
        <taxon>Flavobacteriaceae</taxon>
        <taxon>Flavobacterium</taxon>
    </lineage>
</organism>
<sequence>MKTKMITLSVLSLLSITTLFAQDRTTVSAYNSEISDNLDLRAVASIFGDSRDLADFERRLNDPKIQISNLDLNEDNQVDYLRVIETVEGNAHLIVIQSVLGRDTFQDVATVEVERDRNNRVQVQVVGDVYMYGPNYIYEPVYSYTPVIYASFWVGNYRPYYSSWYWGYYPTYYYAWSPCPIFRYRSHIGITINFNHHYNYVNYRRCEVAYNGYYRGGRRGNGYEVRYPNRSFQVRNTGYTNRHELDRNRNIRTVGTREYTNNSPRNTSSGISPRVNPYAGSNSPRAINAQANSPRTNGNTKSETPRTVMTDGNPRNYDSPRPVRSEQVSPRTNSNQGYESPRNISPRNVTPRSNTQSYETPSRGYANQGNQSPRAAEPRANAPREMSSPRGNTQSYETPSRGYANQGNQSPRAAEPRANTPREMSSPRGNGGGQRAISSPRGNGGGQREMSSQRGNSQRNESGSRGNRRS</sequence>
<dbReference type="Proteomes" id="UP000536509">
    <property type="component" value="Unassembled WGS sequence"/>
</dbReference>
<keyword evidence="4" id="KW-1185">Reference proteome</keyword>
<feature type="compositionally biased region" description="Polar residues" evidence="1">
    <location>
        <begin position="279"/>
        <end position="307"/>
    </location>
</feature>
<feature type="region of interest" description="Disordered" evidence="1">
    <location>
        <begin position="236"/>
        <end position="470"/>
    </location>
</feature>
<evidence type="ECO:0000313" key="3">
    <source>
        <dbReference type="EMBL" id="NNT71442.1"/>
    </source>
</evidence>
<protein>
    <recommendedName>
        <fullName evidence="5">DUF3300 domain-containing protein</fullName>
    </recommendedName>
</protein>
<accession>A0A7Y3R7S5</accession>
<feature type="compositionally biased region" description="Polar residues" evidence="1">
    <location>
        <begin position="389"/>
        <end position="411"/>
    </location>
</feature>